<dbReference type="Proteomes" id="UP000681720">
    <property type="component" value="Unassembled WGS sequence"/>
</dbReference>
<evidence type="ECO:0000313" key="1">
    <source>
        <dbReference type="EMBL" id="CAF4245480.1"/>
    </source>
</evidence>
<accession>A0A8S2SQX4</accession>
<proteinExistence type="predicted"/>
<organism evidence="1 2">
    <name type="scientific">Rotaria magnacalcarata</name>
    <dbReference type="NCBI Taxonomy" id="392030"/>
    <lineage>
        <taxon>Eukaryota</taxon>
        <taxon>Metazoa</taxon>
        <taxon>Spiralia</taxon>
        <taxon>Gnathifera</taxon>
        <taxon>Rotifera</taxon>
        <taxon>Eurotatoria</taxon>
        <taxon>Bdelloidea</taxon>
        <taxon>Philodinida</taxon>
        <taxon>Philodinidae</taxon>
        <taxon>Rotaria</taxon>
    </lineage>
</organism>
<evidence type="ECO:0000313" key="2">
    <source>
        <dbReference type="Proteomes" id="UP000681720"/>
    </source>
</evidence>
<name>A0A8S2SQX4_9BILA</name>
<protein>
    <submittedName>
        <fullName evidence="1">Uncharacterized protein</fullName>
    </submittedName>
</protein>
<sequence length="98" mass="10995">MLLLKHHASLLVENNLSNSVLTSCIVSNHLNLLITFLHQPADIDLSRLYTKSGGSASFKSIELSKAADDKELWAWQFAIVSKNKPDEKNSLIHLIIQR</sequence>
<comment type="caution">
    <text evidence="1">The sequence shown here is derived from an EMBL/GenBank/DDBJ whole genome shotgun (WGS) entry which is preliminary data.</text>
</comment>
<dbReference type="PROSITE" id="PS51257">
    <property type="entry name" value="PROKAR_LIPOPROTEIN"/>
    <property type="match status" value="1"/>
</dbReference>
<feature type="non-terminal residue" evidence="1">
    <location>
        <position position="98"/>
    </location>
</feature>
<dbReference type="AlphaFoldDB" id="A0A8S2SQX4"/>
<reference evidence="1" key="1">
    <citation type="submission" date="2021-02" db="EMBL/GenBank/DDBJ databases">
        <authorList>
            <person name="Nowell W R."/>
        </authorList>
    </citation>
    <scope>NUCLEOTIDE SEQUENCE</scope>
</reference>
<dbReference type="EMBL" id="CAJOBJ010026187">
    <property type="protein sequence ID" value="CAF4245480.1"/>
    <property type="molecule type" value="Genomic_DNA"/>
</dbReference>
<gene>
    <name evidence="1" type="ORF">GIL414_LOCUS23453</name>
</gene>